<dbReference type="InterPro" id="IPR015942">
    <property type="entry name" value="Asp/Glu/hydantoin_racemase"/>
</dbReference>
<dbReference type="EMBL" id="JAUSWL010000002">
    <property type="protein sequence ID" value="MDQ0542816.1"/>
    <property type="molecule type" value="Genomic_DNA"/>
</dbReference>
<dbReference type="Proteomes" id="UP001223420">
    <property type="component" value="Unassembled WGS sequence"/>
</dbReference>
<protein>
    <submittedName>
        <fullName evidence="1">Aspartate/glutamate racemase</fullName>
    </submittedName>
</protein>
<proteinExistence type="predicted"/>
<dbReference type="SUPFAM" id="SSF53681">
    <property type="entry name" value="Aspartate/glutamate racemase"/>
    <property type="match status" value="1"/>
</dbReference>
<organism evidence="1 2">
    <name type="scientific">Methylobacterium brachiatum</name>
    <dbReference type="NCBI Taxonomy" id="269660"/>
    <lineage>
        <taxon>Bacteria</taxon>
        <taxon>Pseudomonadati</taxon>
        <taxon>Pseudomonadota</taxon>
        <taxon>Alphaproteobacteria</taxon>
        <taxon>Hyphomicrobiales</taxon>
        <taxon>Methylobacteriaceae</taxon>
        <taxon>Methylobacterium</taxon>
    </lineage>
</organism>
<dbReference type="Pfam" id="PF01177">
    <property type="entry name" value="Asp_Glu_race"/>
    <property type="match status" value="1"/>
</dbReference>
<evidence type="ECO:0000313" key="2">
    <source>
        <dbReference type="Proteomes" id="UP001223420"/>
    </source>
</evidence>
<name>A0AAJ1TLC8_9HYPH</name>
<comment type="caution">
    <text evidence="1">The sequence shown here is derived from an EMBL/GenBank/DDBJ whole genome shotgun (WGS) entry which is preliminary data.</text>
</comment>
<gene>
    <name evidence="1" type="ORF">QO001_001734</name>
</gene>
<sequence length="76" mass="8180">MIHRIIYAELVSRTVLPASREAYRTIMARLVADGAEVIILGCTEIMLLVQAADSPVPLFDTTALHAESAIESALAV</sequence>
<dbReference type="GO" id="GO:0047661">
    <property type="term" value="F:amino-acid racemase activity"/>
    <property type="evidence" value="ECO:0007669"/>
    <property type="project" value="InterPro"/>
</dbReference>
<dbReference type="Gene3D" id="3.40.50.1860">
    <property type="match status" value="1"/>
</dbReference>
<reference evidence="1" key="1">
    <citation type="submission" date="2023-07" db="EMBL/GenBank/DDBJ databases">
        <title>Genomic Encyclopedia of Type Strains, Phase IV (KMG-IV): sequencing the most valuable type-strain genomes for metagenomic binning, comparative biology and taxonomic classification.</title>
        <authorList>
            <person name="Goeker M."/>
        </authorList>
    </citation>
    <scope>NUCLEOTIDE SEQUENCE</scope>
    <source>
        <strain evidence="1">DSM 19569</strain>
    </source>
</reference>
<accession>A0AAJ1TLC8</accession>
<dbReference type="RefSeq" id="WP_307354626.1">
    <property type="nucleotide sequence ID" value="NZ_JAJALK010000008.1"/>
</dbReference>
<dbReference type="AlphaFoldDB" id="A0AAJ1TLC8"/>
<evidence type="ECO:0000313" key="1">
    <source>
        <dbReference type="EMBL" id="MDQ0542816.1"/>
    </source>
</evidence>
<dbReference type="InterPro" id="IPR001920">
    <property type="entry name" value="Asp/Glu_race"/>
</dbReference>